<dbReference type="Proteomes" id="UP001519287">
    <property type="component" value="Unassembled WGS sequence"/>
</dbReference>
<protein>
    <submittedName>
        <fullName evidence="1">Uncharacterized protein</fullName>
    </submittedName>
</protein>
<dbReference type="RefSeq" id="WP_209972261.1">
    <property type="nucleotide sequence ID" value="NZ_JAGGLB010000009.1"/>
</dbReference>
<proteinExistence type="predicted"/>
<dbReference type="EMBL" id="JAGGLB010000009">
    <property type="protein sequence ID" value="MBP1991508.1"/>
    <property type="molecule type" value="Genomic_DNA"/>
</dbReference>
<name>A0ABS4IV92_9BACL</name>
<reference evidence="1 2" key="1">
    <citation type="submission" date="2021-03" db="EMBL/GenBank/DDBJ databases">
        <title>Genomic Encyclopedia of Type Strains, Phase IV (KMG-IV): sequencing the most valuable type-strain genomes for metagenomic binning, comparative biology and taxonomic classification.</title>
        <authorList>
            <person name="Goeker M."/>
        </authorList>
    </citation>
    <scope>NUCLEOTIDE SEQUENCE [LARGE SCALE GENOMIC DNA]</scope>
    <source>
        <strain evidence="1 2">DSM 26048</strain>
    </source>
</reference>
<sequence>MERIKQACEELQTVGFIDHYEFSGKKQGLLGRFLTVTKNPVFLNVVPEARNRELPQPVQLDLFMSD</sequence>
<organism evidence="1 2">
    <name type="scientific">Paenibacillus eucommiae</name>
    <dbReference type="NCBI Taxonomy" id="1355755"/>
    <lineage>
        <taxon>Bacteria</taxon>
        <taxon>Bacillati</taxon>
        <taxon>Bacillota</taxon>
        <taxon>Bacilli</taxon>
        <taxon>Bacillales</taxon>
        <taxon>Paenibacillaceae</taxon>
        <taxon>Paenibacillus</taxon>
    </lineage>
</organism>
<evidence type="ECO:0000313" key="1">
    <source>
        <dbReference type="EMBL" id="MBP1991508.1"/>
    </source>
</evidence>
<accession>A0ABS4IV92</accession>
<evidence type="ECO:0000313" key="2">
    <source>
        <dbReference type="Proteomes" id="UP001519287"/>
    </source>
</evidence>
<comment type="caution">
    <text evidence="1">The sequence shown here is derived from an EMBL/GenBank/DDBJ whole genome shotgun (WGS) entry which is preliminary data.</text>
</comment>
<gene>
    <name evidence="1" type="ORF">J2Z66_003115</name>
</gene>
<keyword evidence="2" id="KW-1185">Reference proteome</keyword>